<accession>A0A377IXA0</accession>
<keyword evidence="2" id="KW-0472">Membrane</keyword>
<evidence type="ECO:0000313" key="3">
    <source>
        <dbReference type="EMBL" id="STO92855.1"/>
    </source>
</evidence>
<dbReference type="Proteomes" id="UP000255264">
    <property type="component" value="Unassembled WGS sequence"/>
</dbReference>
<evidence type="ECO:0000256" key="2">
    <source>
        <dbReference type="SAM" id="Phobius"/>
    </source>
</evidence>
<organism evidence="3 4">
    <name type="scientific">Haemophilus pittmaniae</name>
    <dbReference type="NCBI Taxonomy" id="249188"/>
    <lineage>
        <taxon>Bacteria</taxon>
        <taxon>Pseudomonadati</taxon>
        <taxon>Pseudomonadota</taxon>
        <taxon>Gammaproteobacteria</taxon>
        <taxon>Pasteurellales</taxon>
        <taxon>Pasteurellaceae</taxon>
        <taxon>Haemophilus</taxon>
    </lineage>
</organism>
<dbReference type="AlphaFoldDB" id="A0A377IXA0"/>
<dbReference type="EMBL" id="UGHS01000003">
    <property type="protein sequence ID" value="STO92855.1"/>
    <property type="molecule type" value="Genomic_DNA"/>
</dbReference>
<protein>
    <submittedName>
        <fullName evidence="3">Uncharacterized protein</fullName>
    </submittedName>
</protein>
<proteinExistence type="predicted"/>
<evidence type="ECO:0000313" key="4">
    <source>
        <dbReference type="Proteomes" id="UP000255264"/>
    </source>
</evidence>
<dbReference type="OrthoDB" id="5679238at2"/>
<evidence type="ECO:0000256" key="1">
    <source>
        <dbReference type="SAM" id="Coils"/>
    </source>
</evidence>
<keyword evidence="1" id="KW-0175">Coiled coil</keyword>
<sequence>MEVHINGMMIFNGLVSVAVFFIGVWFKKLDSEFKSLHDEVKEVKRDYVSKEVAGIVNKNVMEKLDAITKQLNTITEKLDRKADK</sequence>
<name>A0A377IXA0_9PAST</name>
<keyword evidence="2" id="KW-0812">Transmembrane</keyword>
<gene>
    <name evidence="3" type="ORF">NCTC13335_00712</name>
</gene>
<keyword evidence="2" id="KW-1133">Transmembrane helix</keyword>
<feature type="transmembrane region" description="Helical" evidence="2">
    <location>
        <begin position="6"/>
        <end position="26"/>
    </location>
</feature>
<feature type="coiled-coil region" evidence="1">
    <location>
        <begin position="26"/>
        <end position="84"/>
    </location>
</feature>
<reference evidence="3 4" key="1">
    <citation type="submission" date="2018-06" db="EMBL/GenBank/DDBJ databases">
        <authorList>
            <consortium name="Pathogen Informatics"/>
            <person name="Doyle S."/>
        </authorList>
    </citation>
    <scope>NUCLEOTIDE SEQUENCE [LARGE SCALE GENOMIC DNA]</scope>
    <source>
        <strain evidence="3 4">NCTC13335</strain>
    </source>
</reference>
<keyword evidence="4" id="KW-1185">Reference proteome</keyword>